<sequence>MTHLMYGTSSTQLIEIYTLDILVQLLLQDRHSCERHHPGGTHGMSEVQRHDDVGTVL</sequence>
<protein>
    <submittedName>
        <fullName evidence="2">Uncharacterized protein</fullName>
    </submittedName>
</protein>
<reference evidence="2 3" key="1">
    <citation type="submission" date="2021-02" db="EMBL/GenBank/DDBJ databases">
        <authorList>
            <person name="Han P."/>
        </authorList>
    </citation>
    <scope>NUCLEOTIDE SEQUENCE [LARGE SCALE GENOMIC DNA]</scope>
    <source>
        <strain evidence="2">Candidatus Nitrospira sp. ZN2</strain>
    </source>
</reference>
<gene>
    <name evidence="2" type="ORF">NSPZN2_40222</name>
</gene>
<keyword evidence="3" id="KW-1185">Reference proteome</keyword>
<evidence type="ECO:0000256" key="1">
    <source>
        <dbReference type="SAM" id="MobiDB-lite"/>
    </source>
</evidence>
<feature type="compositionally biased region" description="Basic and acidic residues" evidence="1">
    <location>
        <begin position="47"/>
        <end position="57"/>
    </location>
</feature>
<comment type="caution">
    <text evidence="2">The sequence shown here is derived from an EMBL/GenBank/DDBJ whole genome shotgun (WGS) entry which is preliminary data.</text>
</comment>
<name>A0ABN7LVG3_9BACT</name>
<dbReference type="EMBL" id="CAJNBJ010000017">
    <property type="protein sequence ID" value="CAE6769806.1"/>
    <property type="molecule type" value="Genomic_DNA"/>
</dbReference>
<evidence type="ECO:0000313" key="3">
    <source>
        <dbReference type="Proteomes" id="UP000675880"/>
    </source>
</evidence>
<organism evidence="2 3">
    <name type="scientific">Nitrospira defluvii</name>
    <dbReference type="NCBI Taxonomy" id="330214"/>
    <lineage>
        <taxon>Bacteria</taxon>
        <taxon>Pseudomonadati</taxon>
        <taxon>Nitrospirota</taxon>
        <taxon>Nitrospiria</taxon>
        <taxon>Nitrospirales</taxon>
        <taxon>Nitrospiraceae</taxon>
        <taxon>Nitrospira</taxon>
    </lineage>
</organism>
<dbReference type="Proteomes" id="UP000675880">
    <property type="component" value="Unassembled WGS sequence"/>
</dbReference>
<evidence type="ECO:0000313" key="2">
    <source>
        <dbReference type="EMBL" id="CAE6769806.1"/>
    </source>
</evidence>
<proteinExistence type="predicted"/>
<feature type="region of interest" description="Disordered" evidence="1">
    <location>
        <begin position="36"/>
        <end position="57"/>
    </location>
</feature>
<accession>A0ABN7LVG3</accession>